<sequence>MAFRLHDETVGYKQIIIACTAVAVQAWSRPFYPVQRAPTRFTRYAPPPQPYRLPGKLACPFDKRRGKWRRNEAE</sequence>
<comment type="caution">
    <text evidence="1">The sequence shown here is derived from an EMBL/GenBank/DDBJ whole genome shotgun (WGS) entry which is preliminary data.</text>
</comment>
<organism evidence="1 2">
    <name type="scientific">Choristoneura fumiferana</name>
    <name type="common">Spruce budworm moth</name>
    <name type="synonym">Archips fumiferana</name>
    <dbReference type="NCBI Taxonomy" id="7141"/>
    <lineage>
        <taxon>Eukaryota</taxon>
        <taxon>Metazoa</taxon>
        <taxon>Ecdysozoa</taxon>
        <taxon>Arthropoda</taxon>
        <taxon>Hexapoda</taxon>
        <taxon>Insecta</taxon>
        <taxon>Pterygota</taxon>
        <taxon>Neoptera</taxon>
        <taxon>Endopterygota</taxon>
        <taxon>Lepidoptera</taxon>
        <taxon>Glossata</taxon>
        <taxon>Ditrysia</taxon>
        <taxon>Tortricoidea</taxon>
        <taxon>Tortricidae</taxon>
        <taxon>Tortricinae</taxon>
        <taxon>Choristoneura</taxon>
    </lineage>
</organism>
<keyword evidence="2" id="KW-1185">Reference proteome</keyword>
<evidence type="ECO:0000313" key="1">
    <source>
        <dbReference type="EMBL" id="KAI8428470.1"/>
    </source>
</evidence>
<name>A0ACC0JWW5_CHOFU</name>
<accession>A0ACC0JWW5</accession>
<evidence type="ECO:0000313" key="2">
    <source>
        <dbReference type="Proteomes" id="UP001064048"/>
    </source>
</evidence>
<dbReference type="Proteomes" id="UP001064048">
    <property type="component" value="Chromosome 12"/>
</dbReference>
<reference evidence="1 2" key="1">
    <citation type="journal article" date="2022" name="Genome Biol. Evol.">
        <title>The Spruce Budworm Genome: Reconstructing the Evolutionary History of Antifreeze Proteins.</title>
        <authorList>
            <person name="Beliveau C."/>
            <person name="Gagne P."/>
            <person name="Picq S."/>
            <person name="Vernygora O."/>
            <person name="Keeling C.I."/>
            <person name="Pinkney K."/>
            <person name="Doucet D."/>
            <person name="Wen F."/>
            <person name="Johnston J.S."/>
            <person name="Maaroufi H."/>
            <person name="Boyle B."/>
            <person name="Laroche J."/>
            <person name="Dewar K."/>
            <person name="Juretic N."/>
            <person name="Blackburn G."/>
            <person name="Nisole A."/>
            <person name="Brunet B."/>
            <person name="Brandao M."/>
            <person name="Lumley L."/>
            <person name="Duan J."/>
            <person name="Quan G."/>
            <person name="Lucarotti C.J."/>
            <person name="Roe A.D."/>
            <person name="Sperling F.A.H."/>
            <person name="Levesque R.C."/>
            <person name="Cusson M."/>
        </authorList>
    </citation>
    <scope>NUCLEOTIDE SEQUENCE [LARGE SCALE GENOMIC DNA]</scope>
    <source>
        <strain evidence="1">Glfc:IPQL:Cfum</strain>
    </source>
</reference>
<proteinExistence type="predicted"/>
<dbReference type="EMBL" id="CM046112">
    <property type="protein sequence ID" value="KAI8428470.1"/>
    <property type="molecule type" value="Genomic_DNA"/>
</dbReference>
<gene>
    <name evidence="1" type="ORF">MSG28_007281</name>
</gene>
<protein>
    <submittedName>
        <fullName evidence="1">Uncharacterized protein</fullName>
    </submittedName>
</protein>